<dbReference type="EMBL" id="BKCJ011809555">
    <property type="protein sequence ID" value="GFD54741.1"/>
    <property type="molecule type" value="Genomic_DNA"/>
</dbReference>
<feature type="region of interest" description="Disordered" evidence="1">
    <location>
        <begin position="1"/>
        <end position="34"/>
    </location>
</feature>
<sequence length="46" mass="4277">AAAAGPAAGLRAGPRPQPPQAAAGGRGEPAAGAAAYSHRFLPATGL</sequence>
<organism evidence="2">
    <name type="scientific">Tanacetum cinerariifolium</name>
    <name type="common">Dalmatian daisy</name>
    <name type="synonym">Chrysanthemum cinerariifolium</name>
    <dbReference type="NCBI Taxonomy" id="118510"/>
    <lineage>
        <taxon>Eukaryota</taxon>
        <taxon>Viridiplantae</taxon>
        <taxon>Streptophyta</taxon>
        <taxon>Embryophyta</taxon>
        <taxon>Tracheophyta</taxon>
        <taxon>Spermatophyta</taxon>
        <taxon>Magnoliopsida</taxon>
        <taxon>eudicotyledons</taxon>
        <taxon>Gunneridae</taxon>
        <taxon>Pentapetalae</taxon>
        <taxon>asterids</taxon>
        <taxon>campanulids</taxon>
        <taxon>Asterales</taxon>
        <taxon>Asteraceae</taxon>
        <taxon>Asteroideae</taxon>
        <taxon>Anthemideae</taxon>
        <taxon>Anthemidinae</taxon>
        <taxon>Tanacetum</taxon>
    </lineage>
</organism>
<gene>
    <name evidence="2" type="ORF">Tci_926710</name>
</gene>
<comment type="caution">
    <text evidence="2">The sequence shown here is derived from an EMBL/GenBank/DDBJ whole genome shotgun (WGS) entry which is preliminary data.</text>
</comment>
<evidence type="ECO:0000313" key="2">
    <source>
        <dbReference type="EMBL" id="GFD54741.1"/>
    </source>
</evidence>
<protein>
    <submittedName>
        <fullName evidence="2">Uncharacterized protein</fullName>
    </submittedName>
</protein>
<dbReference type="AlphaFoldDB" id="A0A699XD54"/>
<reference evidence="2" key="1">
    <citation type="journal article" date="2019" name="Sci. Rep.">
        <title>Draft genome of Tanacetum cinerariifolium, the natural source of mosquito coil.</title>
        <authorList>
            <person name="Yamashiro T."/>
            <person name="Shiraishi A."/>
            <person name="Satake H."/>
            <person name="Nakayama K."/>
        </authorList>
    </citation>
    <scope>NUCLEOTIDE SEQUENCE</scope>
</reference>
<feature type="non-terminal residue" evidence="2">
    <location>
        <position position="1"/>
    </location>
</feature>
<accession>A0A699XD54</accession>
<evidence type="ECO:0000256" key="1">
    <source>
        <dbReference type="SAM" id="MobiDB-lite"/>
    </source>
</evidence>
<proteinExistence type="predicted"/>
<name>A0A699XD54_TANCI</name>